<evidence type="ECO:0000313" key="3">
    <source>
        <dbReference type="Proteomes" id="UP000652176"/>
    </source>
</evidence>
<evidence type="ECO:0000256" key="1">
    <source>
        <dbReference type="SAM" id="Phobius"/>
    </source>
</evidence>
<dbReference type="EMBL" id="JACXSS010000001">
    <property type="protein sequence ID" value="MBD9357015.1"/>
    <property type="molecule type" value="Genomic_DNA"/>
</dbReference>
<comment type="caution">
    <text evidence="2">The sequence shown here is derived from an EMBL/GenBank/DDBJ whole genome shotgun (WGS) entry which is preliminary data.</text>
</comment>
<dbReference type="Proteomes" id="UP000652176">
    <property type="component" value="Unassembled WGS sequence"/>
</dbReference>
<protein>
    <submittedName>
        <fullName evidence="2">Uncharacterized protein</fullName>
    </submittedName>
</protein>
<keyword evidence="1" id="KW-1133">Transmembrane helix</keyword>
<feature type="transmembrane region" description="Helical" evidence="1">
    <location>
        <begin position="63"/>
        <end position="82"/>
    </location>
</feature>
<proteinExistence type="predicted"/>
<keyword evidence="1" id="KW-0472">Membrane</keyword>
<dbReference type="RefSeq" id="WP_192375324.1">
    <property type="nucleotide sequence ID" value="NZ_CAJHIV010000001.1"/>
</dbReference>
<evidence type="ECO:0000313" key="2">
    <source>
        <dbReference type="EMBL" id="MBD9357015.1"/>
    </source>
</evidence>
<organism evidence="2 3">
    <name type="scientific">Methylomonas albis</name>
    <dbReference type="NCBI Taxonomy" id="1854563"/>
    <lineage>
        <taxon>Bacteria</taxon>
        <taxon>Pseudomonadati</taxon>
        <taxon>Pseudomonadota</taxon>
        <taxon>Gammaproteobacteria</taxon>
        <taxon>Methylococcales</taxon>
        <taxon>Methylococcaceae</taxon>
        <taxon>Methylomonas</taxon>
    </lineage>
</organism>
<gene>
    <name evidence="2" type="ORF">IE877_14200</name>
</gene>
<name>A0ABR9D1V0_9GAMM</name>
<keyword evidence="3" id="KW-1185">Reference proteome</keyword>
<reference evidence="2 3" key="1">
    <citation type="submission" date="2020-09" db="EMBL/GenBank/DDBJ databases">
        <title>Methylomonas albis sp. nov. and Methylomonas fluvii sp. nov.: Two cold-adapted methanotrophs from the River Elbe and an amended description of Methylovulum psychrotolerans strain Eb1.</title>
        <authorList>
            <person name="Bussmann I.K."/>
            <person name="Klings K.-W."/>
            <person name="Warnstedt J."/>
            <person name="Hoppert M."/>
            <person name="Saborowski A."/>
            <person name="Horn F."/>
            <person name="Liebner S."/>
        </authorList>
    </citation>
    <scope>NUCLEOTIDE SEQUENCE [LARGE SCALE GENOMIC DNA]</scope>
    <source>
        <strain evidence="2 3">EbA</strain>
    </source>
</reference>
<keyword evidence="1" id="KW-0812">Transmembrane</keyword>
<sequence>MNKILPLLKANQSTVILFAIATFLCCERLTAYIIIPIAIAALLYQVIQILRYWRSPLQRAIRLTAIAIILASLSSVLVFHIYRHYSVRAESDQIAKTIEMFHLNNQRYPDKLEDMGIDSRTARDCCRVYFHVYDGRPALIYDVTYDYMDWWSYNFKTQEWIYVSP</sequence>
<feature type="transmembrane region" description="Helical" evidence="1">
    <location>
        <begin position="15"/>
        <end position="43"/>
    </location>
</feature>
<accession>A0ABR9D1V0</accession>